<name>A0ABV1PQL1_9ENTR</name>
<protein>
    <recommendedName>
        <fullName evidence="3">DegT/DnrJ/EryC1/StrS aminotransferase family protein</fullName>
    </recommendedName>
</protein>
<keyword evidence="2" id="KW-1185">Reference proteome</keyword>
<dbReference type="Proteomes" id="UP001447374">
    <property type="component" value="Unassembled WGS sequence"/>
</dbReference>
<gene>
    <name evidence="1" type="ORF">ABQG75_15475</name>
</gene>
<evidence type="ECO:0000313" key="2">
    <source>
        <dbReference type="Proteomes" id="UP001447374"/>
    </source>
</evidence>
<reference evidence="1 2" key="1">
    <citation type="submission" date="2024-06" db="EMBL/GenBank/DDBJ databases">
        <title>Fanconibacter daqui strain Q02 whole shotgun sequencing project.</title>
        <authorList>
            <person name="Rodrigues J.W.A."/>
            <person name="Viana L.C."/>
            <person name="Vieira E.C."/>
            <person name="Souza F.O.L."/>
            <person name="Alegria O.C."/>
            <person name="Patroca S."/>
            <person name="Cruz A.C.R."/>
            <person name="Nunes A.R.C."/>
        </authorList>
    </citation>
    <scope>NUCLEOTIDE SEQUENCE [LARGE SCALE GENOMIC DNA]</scope>
    <source>
        <strain evidence="1 2">Q02</strain>
    </source>
</reference>
<dbReference type="RefSeq" id="WP_247366130.1">
    <property type="nucleotide sequence ID" value="NZ_CP119084.1"/>
</dbReference>
<organism evidence="1 2">
    <name type="scientific">Franconibacter daqui</name>
    <dbReference type="NCBI Taxonomy" id="2047724"/>
    <lineage>
        <taxon>Bacteria</taxon>
        <taxon>Pseudomonadati</taxon>
        <taxon>Pseudomonadota</taxon>
        <taxon>Gammaproteobacteria</taxon>
        <taxon>Enterobacterales</taxon>
        <taxon>Enterobacteriaceae</taxon>
        <taxon>Franconibacter</taxon>
    </lineage>
</organism>
<dbReference type="SUPFAM" id="SSF53383">
    <property type="entry name" value="PLP-dependent transferases"/>
    <property type="match status" value="1"/>
</dbReference>
<evidence type="ECO:0008006" key="3">
    <source>
        <dbReference type="Google" id="ProtNLM"/>
    </source>
</evidence>
<evidence type="ECO:0000313" key="1">
    <source>
        <dbReference type="EMBL" id="MER0127134.1"/>
    </source>
</evidence>
<accession>A0ABV1PQL1</accession>
<dbReference type="InterPro" id="IPR015424">
    <property type="entry name" value="PyrdxlP-dep_Trfase"/>
</dbReference>
<sequence length="329" mass="38018">MNNTTFGGYFPLELPAFGSHYYPGARAYRSARSALYHLLITLKPSRLWLPQLICQSVIDAVRKSGVDIAWYQLDEDYFPRLSQQFESDDCLLYVDYLGHCRAQKSRLLTTFPPEKIIIDHSQAFFEHMPSALANLYSPRKFFGIPDGGLLHTLLDMPVPDTQDRGSLSHVTHLLLQHEYDTRAGYDAFQQAESALEDVAACRMSALTEKILRSVDYLRIKQTRERNYHLLRQRLDEINAFRFTDAAVSGPFCYPFFFPARKLHQALISRGVFVATYWREVLERVAPASVEANYVNYMVPLPCDQRYSEDDIEQLIKIVRSVVMEQRIED</sequence>
<dbReference type="EMBL" id="JBEHGX010000008">
    <property type="protein sequence ID" value="MER0127134.1"/>
    <property type="molecule type" value="Genomic_DNA"/>
</dbReference>
<comment type="caution">
    <text evidence="1">The sequence shown here is derived from an EMBL/GenBank/DDBJ whole genome shotgun (WGS) entry which is preliminary data.</text>
</comment>
<proteinExistence type="predicted"/>